<evidence type="ECO:0000256" key="4">
    <source>
        <dbReference type="ARBA" id="ARBA00022692"/>
    </source>
</evidence>
<evidence type="ECO:0000256" key="1">
    <source>
        <dbReference type="ARBA" id="ARBA00004382"/>
    </source>
</evidence>
<keyword evidence="7" id="KW-0143">Chaperone</keyword>
<evidence type="ECO:0000256" key="5">
    <source>
        <dbReference type="ARBA" id="ARBA00022989"/>
    </source>
</evidence>
<evidence type="ECO:0000256" key="2">
    <source>
        <dbReference type="ARBA" id="ARBA00022475"/>
    </source>
</evidence>
<keyword evidence="13" id="KW-0413">Isomerase</keyword>
<evidence type="ECO:0000256" key="7">
    <source>
        <dbReference type="ARBA" id="ARBA00023186"/>
    </source>
</evidence>
<name>A0A1J5TLY2_9ZZZZ</name>
<dbReference type="PROSITE" id="PS50198">
    <property type="entry name" value="PPIC_PPIASE_2"/>
    <property type="match status" value="1"/>
</dbReference>
<dbReference type="PANTHER" id="PTHR47529:SF1">
    <property type="entry name" value="PERIPLASMIC CHAPERONE PPID"/>
    <property type="match status" value="1"/>
</dbReference>
<gene>
    <name evidence="13" type="primary">ppiD_2</name>
    <name evidence="13" type="ORF">GALL_23330</name>
</gene>
<keyword evidence="2" id="KW-1003">Cell membrane</keyword>
<dbReference type="InterPro" id="IPR000297">
    <property type="entry name" value="PPIase_PpiC"/>
</dbReference>
<feature type="transmembrane region" description="Helical" evidence="11">
    <location>
        <begin position="12"/>
        <end position="28"/>
    </location>
</feature>
<dbReference type="AlphaFoldDB" id="A0A1J5TLY2"/>
<dbReference type="InterPro" id="IPR023058">
    <property type="entry name" value="PPIase_PpiC_CS"/>
</dbReference>
<reference evidence="13" key="1">
    <citation type="submission" date="2016-10" db="EMBL/GenBank/DDBJ databases">
        <title>Sequence of Gallionella enrichment culture.</title>
        <authorList>
            <person name="Poehlein A."/>
            <person name="Muehling M."/>
            <person name="Daniel R."/>
        </authorList>
    </citation>
    <scope>NUCLEOTIDE SEQUENCE</scope>
</reference>
<comment type="caution">
    <text evidence="13">The sequence shown here is derived from an EMBL/GenBank/DDBJ whole genome shotgun (WGS) entry which is preliminary data.</text>
</comment>
<dbReference type="Pfam" id="PF13616">
    <property type="entry name" value="Rotamase_3"/>
    <property type="match status" value="1"/>
</dbReference>
<evidence type="ECO:0000256" key="8">
    <source>
        <dbReference type="ARBA" id="ARBA00038408"/>
    </source>
</evidence>
<dbReference type="Gene3D" id="1.10.4030.10">
    <property type="entry name" value="Porin chaperone SurA, peptide-binding domain"/>
    <property type="match status" value="1"/>
</dbReference>
<keyword evidence="3" id="KW-0997">Cell inner membrane</keyword>
<sequence length="627" mass="68775">MFDFVQEKRRLVQIVLALIILPFAFWGVDSYRKSGGASPLATVDGEKIGQQEFENALNQQQQRFREMAGANFDPSFFDKPEIKSSVLDRLVTQHLMAIEARKAGLSIADEQIGQIILSIGAFQKDGKFDRGLYESILKEKGKTPADFDAEIRRALLIQQLTDAYSQNGYAAKAVAENLIRLNEQQRVVAVANLDAASFLKQVKLPDNAVADYYDKNSREFQMPERAKVEYVVLSADSLLSQVTVSDEEAKQYYDEHKAEFGTQEQRQAAHILIGVPKLASDAEKMAAKDKAEQVLQQVRQAPAKFAALAKQYSQDPGSAANGGDLGMFGRGAMVKPFEDSVFSLKVGEISGLVQTDFGYHIIKLIAVKPAKVQAFSELKGMIAQRLKSQKASDKFAELAEKFSNTVYEQSDSLKPAAELAKVAVQQGAWLSKGQVPAGIWTDKALQAVFSEDTLKNKRNTAAVEIAPNTLLAARVTEYEPASIRPLAEVSAGIQKKLLQAQASEQAAQQGKKLLEQLQGGERASVAWKAAQSLSRTQRGTIDPQLLQAIFRADTGKLPAYVGIAGANGYVLARIDAVKNDAIIDENKLARYEQQIRQITGEALLMAYMADAKKRASVTMKSFVADAK</sequence>
<keyword evidence="6 11" id="KW-0472">Membrane</keyword>
<evidence type="ECO:0000256" key="3">
    <source>
        <dbReference type="ARBA" id="ARBA00022519"/>
    </source>
</evidence>
<dbReference type="PROSITE" id="PS01096">
    <property type="entry name" value="PPIC_PPIASE_1"/>
    <property type="match status" value="1"/>
</dbReference>
<dbReference type="Pfam" id="PF13624">
    <property type="entry name" value="SurA_N_3"/>
    <property type="match status" value="1"/>
</dbReference>
<dbReference type="SUPFAM" id="SSF109998">
    <property type="entry name" value="Triger factor/SurA peptide-binding domain-like"/>
    <property type="match status" value="1"/>
</dbReference>
<dbReference type="InterPro" id="IPR027304">
    <property type="entry name" value="Trigger_fact/SurA_dom_sf"/>
</dbReference>
<organism evidence="13">
    <name type="scientific">mine drainage metagenome</name>
    <dbReference type="NCBI Taxonomy" id="410659"/>
    <lineage>
        <taxon>unclassified sequences</taxon>
        <taxon>metagenomes</taxon>
        <taxon>ecological metagenomes</taxon>
    </lineage>
</organism>
<protein>
    <recommendedName>
        <fullName evidence="9">Periplasmic chaperone PpiD</fullName>
    </recommendedName>
    <alternativeName>
        <fullName evidence="10">Periplasmic folding chaperone</fullName>
    </alternativeName>
</protein>
<keyword evidence="4 11" id="KW-0812">Transmembrane</keyword>
<dbReference type="EMBL" id="MLJW01000005">
    <property type="protein sequence ID" value="OIR17309.1"/>
    <property type="molecule type" value="Genomic_DNA"/>
</dbReference>
<dbReference type="SUPFAM" id="SSF54534">
    <property type="entry name" value="FKBP-like"/>
    <property type="match status" value="1"/>
</dbReference>
<comment type="subcellular location">
    <subcellularLocation>
        <location evidence="1">Cell inner membrane</location>
        <topology evidence="1">Single-pass type II membrane protein</topology>
        <orientation evidence="1">Periplasmic side</orientation>
    </subcellularLocation>
</comment>
<evidence type="ECO:0000256" key="6">
    <source>
        <dbReference type="ARBA" id="ARBA00023136"/>
    </source>
</evidence>
<proteinExistence type="inferred from homology"/>
<evidence type="ECO:0000259" key="12">
    <source>
        <dbReference type="PROSITE" id="PS50198"/>
    </source>
</evidence>
<dbReference type="InterPro" id="IPR046357">
    <property type="entry name" value="PPIase_dom_sf"/>
</dbReference>
<dbReference type="Gene3D" id="3.10.50.40">
    <property type="match status" value="1"/>
</dbReference>
<evidence type="ECO:0000256" key="11">
    <source>
        <dbReference type="SAM" id="Phobius"/>
    </source>
</evidence>
<comment type="similarity">
    <text evidence="8">Belongs to the PpiD chaperone family.</text>
</comment>
<feature type="domain" description="PpiC" evidence="12">
    <location>
        <begin position="263"/>
        <end position="366"/>
    </location>
</feature>
<evidence type="ECO:0000313" key="13">
    <source>
        <dbReference type="EMBL" id="OIR17309.1"/>
    </source>
</evidence>
<dbReference type="PANTHER" id="PTHR47529">
    <property type="entry name" value="PEPTIDYL-PROLYL CIS-TRANS ISOMERASE D"/>
    <property type="match status" value="1"/>
</dbReference>
<evidence type="ECO:0000256" key="10">
    <source>
        <dbReference type="ARBA" id="ARBA00042775"/>
    </source>
</evidence>
<dbReference type="GO" id="GO:0005886">
    <property type="term" value="C:plasma membrane"/>
    <property type="evidence" value="ECO:0007669"/>
    <property type="project" value="UniProtKB-SubCell"/>
</dbReference>
<dbReference type="InterPro" id="IPR052029">
    <property type="entry name" value="PpiD_chaperone"/>
</dbReference>
<dbReference type="GO" id="GO:0003755">
    <property type="term" value="F:peptidyl-prolyl cis-trans isomerase activity"/>
    <property type="evidence" value="ECO:0007669"/>
    <property type="project" value="InterPro"/>
</dbReference>
<accession>A0A1J5TLY2</accession>
<keyword evidence="5 11" id="KW-1133">Transmembrane helix</keyword>
<evidence type="ECO:0000256" key="9">
    <source>
        <dbReference type="ARBA" id="ARBA00040743"/>
    </source>
</evidence>